<dbReference type="OrthoDB" id="5973910at2759"/>
<evidence type="ECO:0000256" key="1">
    <source>
        <dbReference type="ARBA" id="ARBA00022737"/>
    </source>
</evidence>
<dbReference type="Pfam" id="PF00090">
    <property type="entry name" value="TSP_1"/>
    <property type="match status" value="1"/>
</dbReference>
<reference evidence="4 5" key="1">
    <citation type="submission" date="2020-06" db="EMBL/GenBank/DDBJ databases">
        <authorList>
            <person name="Li R."/>
            <person name="Bekaert M."/>
        </authorList>
    </citation>
    <scope>NUCLEOTIDE SEQUENCE [LARGE SCALE GENOMIC DNA]</scope>
    <source>
        <strain evidence="5">wild</strain>
    </source>
</reference>
<proteinExistence type="predicted"/>
<dbReference type="InterPro" id="IPR052065">
    <property type="entry name" value="Compl_asym_regulator"/>
</dbReference>
<dbReference type="InterPro" id="IPR000884">
    <property type="entry name" value="TSP1_rpt"/>
</dbReference>
<dbReference type="Gene3D" id="2.20.100.10">
    <property type="entry name" value="Thrombospondin type-1 (TSP1) repeat"/>
    <property type="match status" value="1"/>
</dbReference>
<evidence type="ECO:0000313" key="4">
    <source>
        <dbReference type="EMBL" id="CAC5422944.1"/>
    </source>
</evidence>
<gene>
    <name evidence="4" type="ORF">MCOR_54955</name>
</gene>
<keyword evidence="3" id="KW-0812">Transmembrane</keyword>
<evidence type="ECO:0000313" key="5">
    <source>
        <dbReference type="Proteomes" id="UP000507470"/>
    </source>
</evidence>
<dbReference type="Proteomes" id="UP000507470">
    <property type="component" value="Unassembled WGS sequence"/>
</dbReference>
<dbReference type="EMBL" id="CACVKT020009703">
    <property type="protein sequence ID" value="CAC5422944.1"/>
    <property type="molecule type" value="Genomic_DNA"/>
</dbReference>
<dbReference type="AlphaFoldDB" id="A0A6J8EQR9"/>
<keyword evidence="3" id="KW-1133">Transmembrane helix</keyword>
<keyword evidence="3" id="KW-0472">Membrane</keyword>
<dbReference type="PROSITE" id="PS50092">
    <property type="entry name" value="TSP1"/>
    <property type="match status" value="1"/>
</dbReference>
<accession>A0A6J8EQR9</accession>
<keyword evidence="1" id="KW-0677">Repeat</keyword>
<organism evidence="4 5">
    <name type="scientific">Mytilus coruscus</name>
    <name type="common">Sea mussel</name>
    <dbReference type="NCBI Taxonomy" id="42192"/>
    <lineage>
        <taxon>Eukaryota</taxon>
        <taxon>Metazoa</taxon>
        <taxon>Spiralia</taxon>
        <taxon>Lophotrochozoa</taxon>
        <taxon>Mollusca</taxon>
        <taxon>Bivalvia</taxon>
        <taxon>Autobranchia</taxon>
        <taxon>Pteriomorphia</taxon>
        <taxon>Mytilida</taxon>
        <taxon>Mytiloidea</taxon>
        <taxon>Mytilidae</taxon>
        <taxon>Mytilinae</taxon>
        <taxon>Mytilus</taxon>
    </lineage>
</organism>
<protein>
    <recommendedName>
        <fullName evidence="6">HMCN</fullName>
    </recommendedName>
</protein>
<evidence type="ECO:0000256" key="2">
    <source>
        <dbReference type="ARBA" id="ARBA00023157"/>
    </source>
</evidence>
<dbReference type="InterPro" id="IPR036383">
    <property type="entry name" value="TSP1_rpt_sf"/>
</dbReference>
<name>A0A6J8EQR9_MYTCO</name>
<feature type="transmembrane region" description="Helical" evidence="3">
    <location>
        <begin position="122"/>
        <end position="145"/>
    </location>
</feature>
<dbReference type="FunFam" id="2.20.100.10:FF:000001">
    <property type="entry name" value="semaphorin-5A isoform X1"/>
    <property type="match status" value="1"/>
</dbReference>
<dbReference type="PANTHER" id="PTHR22906">
    <property type="entry name" value="PROPERDIN"/>
    <property type="match status" value="1"/>
</dbReference>
<evidence type="ECO:0008006" key="6">
    <source>
        <dbReference type="Google" id="ProtNLM"/>
    </source>
</evidence>
<dbReference type="SMART" id="SM00209">
    <property type="entry name" value="TSP1"/>
    <property type="match status" value="1"/>
</dbReference>
<keyword evidence="2" id="KW-1015">Disulfide bond</keyword>
<dbReference type="SUPFAM" id="SSF82895">
    <property type="entry name" value="TSP-1 type 1 repeat"/>
    <property type="match status" value="1"/>
</dbReference>
<keyword evidence="5" id="KW-1185">Reference proteome</keyword>
<evidence type="ECO:0000256" key="3">
    <source>
        <dbReference type="SAM" id="Phobius"/>
    </source>
</evidence>
<sequence length="216" mass="24159">MATGANGLHGIDVVQHGGIQDKTRKCDAPQPSNGGLYCNGIPIKSRPFHGQWGSWKEWESCNTNCRNGFKNRSRNFDSPSPMFGGSDCIGLDFYIQMCNQDICLGTERQGKEEASKSFSIEVLVGVAVGCICITAVVIFIALFAFHRFRSVQLVIITTKTLVNWETLSDQTLKKALKVLMKHQAGDYETYEIKRSDFATTQFNNNNQAIYENMKIK</sequence>
<dbReference type="PANTHER" id="PTHR22906:SF21">
    <property type="entry name" value="SEMA DOMAIN-CONTAINING PROTEIN"/>
    <property type="match status" value="1"/>
</dbReference>